<gene>
    <name evidence="1" type="ORF">DEJ47_20175</name>
</gene>
<accession>A0A5P2BDA9</accession>
<dbReference type="OrthoDB" id="4328424at2"/>
<proteinExistence type="predicted"/>
<evidence type="ECO:0000313" key="2">
    <source>
        <dbReference type="Proteomes" id="UP000323046"/>
    </source>
</evidence>
<protein>
    <recommendedName>
        <fullName evidence="3">Asp23/Gls24 family envelope stress response protein</fullName>
    </recommendedName>
</protein>
<reference evidence="1 2" key="1">
    <citation type="submission" date="2018-05" db="EMBL/GenBank/DDBJ databases">
        <title>Streptomyces venezuelae.</title>
        <authorList>
            <person name="Kim W."/>
            <person name="Lee N."/>
            <person name="Cho B.-K."/>
        </authorList>
    </citation>
    <scope>NUCLEOTIDE SEQUENCE [LARGE SCALE GENOMIC DNA]</scope>
    <source>
        <strain evidence="1 2">ATCC 14583</strain>
    </source>
</reference>
<dbReference type="EMBL" id="CP029193">
    <property type="protein sequence ID" value="QES28443.1"/>
    <property type="molecule type" value="Genomic_DNA"/>
</dbReference>
<evidence type="ECO:0008006" key="3">
    <source>
        <dbReference type="Google" id="ProtNLM"/>
    </source>
</evidence>
<evidence type="ECO:0000313" key="1">
    <source>
        <dbReference type="EMBL" id="QES28443.1"/>
    </source>
</evidence>
<dbReference type="Proteomes" id="UP000323046">
    <property type="component" value="Chromosome"/>
</dbReference>
<keyword evidence="2" id="KW-1185">Reference proteome</keyword>
<dbReference type="RefSeq" id="WP_150170280.1">
    <property type="nucleotide sequence ID" value="NZ_CP029193.1"/>
</dbReference>
<name>A0A5P2BDA9_STRVZ</name>
<dbReference type="AlphaFoldDB" id="A0A5P2BDA9"/>
<organism evidence="1 2">
    <name type="scientific">Streptomyces venezuelae</name>
    <dbReference type="NCBI Taxonomy" id="54571"/>
    <lineage>
        <taxon>Bacteria</taxon>
        <taxon>Bacillati</taxon>
        <taxon>Actinomycetota</taxon>
        <taxon>Actinomycetes</taxon>
        <taxon>Kitasatosporales</taxon>
        <taxon>Streptomycetaceae</taxon>
        <taxon>Streptomyces</taxon>
    </lineage>
</organism>
<sequence length="113" mass="11901">MTERLASSAAVAEAVQEAVLGTRGVAFLRPGLADLLRAAAPRGRGATVSPRSSAVRVGRDKGGAGWHAEVYVVLRRGHRTLDVTRELRAAVTEAVDRLTGELSRVSVTVTGRV</sequence>